<evidence type="ECO:0000259" key="1">
    <source>
        <dbReference type="Pfam" id="PF26395"/>
    </source>
</evidence>
<feature type="domain" description="Type II CBASS E2 protein" evidence="1">
    <location>
        <begin position="44"/>
        <end position="78"/>
    </location>
</feature>
<dbReference type="KEGG" id="daa:AKL17_3p0161"/>
<evidence type="ECO:0000313" key="2">
    <source>
        <dbReference type="EMBL" id="AMY72317.1"/>
    </source>
</evidence>
<proteinExistence type="predicted"/>
<dbReference type="Pfam" id="PF26395">
    <property type="entry name" value="E2-CBASS"/>
    <property type="match status" value="1"/>
</dbReference>
<dbReference type="InterPro" id="IPR058588">
    <property type="entry name" value="E2-CBASS"/>
</dbReference>
<accession>A0A159Z9P1</accession>
<keyword evidence="2" id="KW-0614">Plasmid</keyword>
<protein>
    <recommendedName>
        <fullName evidence="1">Type II CBASS E2 protein domain-containing protein</fullName>
    </recommendedName>
</protein>
<sequence>MIDGPTIETPIERFTAFDSWACTVIIGFPGGLFSIDSDGDTNSLDDLISNTTIPWASNWLSCYESWLASGKWFGTGKHIRSQSGGRSRLAILMERFHGTTSIPTFARHHLSPSKTTRVARR</sequence>
<evidence type="ECO:0000313" key="3">
    <source>
        <dbReference type="Proteomes" id="UP000076128"/>
    </source>
</evidence>
<gene>
    <name evidence="2" type="ORF">AKL17_3p0161</name>
</gene>
<dbReference type="EMBL" id="CP012664">
    <property type="protein sequence ID" value="AMY72317.1"/>
    <property type="molecule type" value="Genomic_DNA"/>
</dbReference>
<dbReference type="AlphaFoldDB" id="A0A159Z9P1"/>
<geneLocation type="plasmid" evidence="3">
    <name>cai42_Plasmidc</name>
</geneLocation>
<keyword evidence="3" id="KW-1185">Reference proteome</keyword>
<reference evidence="2 3" key="1">
    <citation type="submission" date="2015-09" db="EMBL/GenBank/DDBJ databases">
        <title>Complete genome sequence of Defluviimonas alba cai42t isolated from an oilfield in Xinjiang.</title>
        <authorList>
            <person name="Geng S."/>
            <person name="Pan X."/>
            <person name="Wu X."/>
        </authorList>
    </citation>
    <scope>NUCLEOTIDE SEQUENCE [LARGE SCALE GENOMIC DNA]</scope>
    <source>
        <strain evidence="3">cai42</strain>
        <plasmid evidence="3">cai42_Plasmidc</plasmid>
    </source>
</reference>
<name>A0A159Z9P1_9RHOB</name>
<dbReference type="Proteomes" id="UP000076128">
    <property type="component" value="Plasmid pcai42C"/>
</dbReference>
<organism evidence="2 3">
    <name type="scientific">Frigidibacter mobilis</name>
    <dbReference type="NCBI Taxonomy" id="1335048"/>
    <lineage>
        <taxon>Bacteria</taxon>
        <taxon>Pseudomonadati</taxon>
        <taxon>Pseudomonadota</taxon>
        <taxon>Alphaproteobacteria</taxon>
        <taxon>Rhodobacterales</taxon>
        <taxon>Paracoccaceae</taxon>
        <taxon>Frigidibacter</taxon>
    </lineage>
</organism>